<dbReference type="EMBL" id="CABFNH010000008">
    <property type="protein sequence ID" value="VTZ89381.1"/>
    <property type="molecule type" value="Genomic_DNA"/>
</dbReference>
<geneLocation type="plasmid" evidence="3 6">
    <name>unnamed1</name>
</geneLocation>
<evidence type="ECO:0000313" key="6">
    <source>
        <dbReference type="Proteomes" id="UP000593929"/>
    </source>
</evidence>
<dbReference type="Gene3D" id="3.40.50.2300">
    <property type="match status" value="1"/>
</dbReference>
<dbReference type="Proteomes" id="UP000365705">
    <property type="component" value="Unassembled WGS sequence"/>
</dbReference>
<dbReference type="SUPFAM" id="SSF52794">
    <property type="entry name" value="PTS system IIB component-like"/>
    <property type="match status" value="1"/>
</dbReference>
<dbReference type="Proteomes" id="UP000593929">
    <property type="component" value="Plasmid unnamed1"/>
</dbReference>
<gene>
    <name evidence="3" type="ORF">LM011_00215</name>
    <name evidence="4" type="ORF">LMUP508_00750</name>
</gene>
<name>A0A508YLM5_LIMMU</name>
<accession>A0A508YLM5</accession>
<dbReference type="PROSITE" id="PS51099">
    <property type="entry name" value="PTS_EIIB_TYPE_2"/>
    <property type="match status" value="1"/>
</dbReference>
<reference evidence="4 5" key="1">
    <citation type="submission" date="2019-06" db="EMBL/GenBank/DDBJ databases">
        <authorList>
            <person name="Rodrigo-Torres L."/>
            <person name="Arahal R. D."/>
            <person name="Lucena T."/>
        </authorList>
    </citation>
    <scope>NUCLEOTIDE SEQUENCE [LARGE SCALE GENOMIC DNA]</scope>
    <source>
        <strain evidence="4 5">INIA P508</strain>
    </source>
</reference>
<evidence type="ECO:0000256" key="1">
    <source>
        <dbReference type="ARBA" id="ARBA00022679"/>
    </source>
</evidence>
<keyword evidence="3" id="KW-0813">Transport</keyword>
<dbReference type="GO" id="GO:0009401">
    <property type="term" value="P:phosphoenolpyruvate-dependent sugar phosphotransferase system"/>
    <property type="evidence" value="ECO:0007669"/>
    <property type="project" value="InterPro"/>
</dbReference>
<dbReference type="GO" id="GO:0008982">
    <property type="term" value="F:protein-N(PI)-phosphohistidine-sugar phosphotransferase activity"/>
    <property type="evidence" value="ECO:0007669"/>
    <property type="project" value="InterPro"/>
</dbReference>
<keyword evidence="3" id="KW-0762">Sugar transport</keyword>
<evidence type="ECO:0000313" key="4">
    <source>
        <dbReference type="EMBL" id="VTZ89381.1"/>
    </source>
</evidence>
<dbReference type="RefSeq" id="WP_048344712.1">
    <property type="nucleotide sequence ID" value="NZ_CABFNH010000008.1"/>
</dbReference>
<dbReference type="AlphaFoldDB" id="A0A508YLM5"/>
<evidence type="ECO:0000259" key="2">
    <source>
        <dbReference type="PROSITE" id="PS51099"/>
    </source>
</evidence>
<dbReference type="InterPro" id="IPR003501">
    <property type="entry name" value="PTS_EIIB_2/3"/>
</dbReference>
<dbReference type="InterPro" id="IPR036095">
    <property type="entry name" value="PTS_EIIB-like_sf"/>
</dbReference>
<keyword evidence="3" id="KW-0614">Plasmid</keyword>
<protein>
    <submittedName>
        <fullName evidence="3">PTS sugar transporter subunit IIB</fullName>
    </submittedName>
</protein>
<feature type="domain" description="PTS EIIB type-2" evidence="2">
    <location>
        <begin position="1"/>
        <end position="94"/>
    </location>
</feature>
<dbReference type="Pfam" id="PF02302">
    <property type="entry name" value="PTS_IIB"/>
    <property type="match status" value="1"/>
</dbReference>
<reference evidence="3 6" key="2">
    <citation type="submission" date="2020-10" db="EMBL/GenBank/DDBJ databases">
        <title>Genome sequencing of Lactobacillus mucosae KCTC 21011.</title>
        <authorList>
            <person name="Kim J."/>
        </authorList>
    </citation>
    <scope>NUCLEOTIDE SEQUENCE [LARGE SCALE GENOMIC DNA]</scope>
    <source>
        <strain evidence="3 6">LM011</strain>
        <plasmid evidence="3 6">unnamed1</plasmid>
    </source>
</reference>
<proteinExistence type="predicted"/>
<sequence length="98" mass="10905">MKFEALCQSGLGSSFMVQMNIQNLLKQENVKEDIQVDHSDIGSATPDQADYFFLDPTLETSAGNLPKDRLIILNSLVDPNELKEKVNAILDKEGIEHS</sequence>
<keyword evidence="1" id="KW-0808">Transferase</keyword>
<evidence type="ECO:0000313" key="5">
    <source>
        <dbReference type="Proteomes" id="UP000365705"/>
    </source>
</evidence>
<evidence type="ECO:0000313" key="3">
    <source>
        <dbReference type="EMBL" id="QOL68798.1"/>
    </source>
</evidence>
<organism evidence="4 5">
    <name type="scientific">Limosilactobacillus mucosae</name>
    <name type="common">Lactobacillus mucosae</name>
    <dbReference type="NCBI Taxonomy" id="97478"/>
    <lineage>
        <taxon>Bacteria</taxon>
        <taxon>Bacillati</taxon>
        <taxon>Bacillota</taxon>
        <taxon>Bacilli</taxon>
        <taxon>Lactobacillales</taxon>
        <taxon>Lactobacillaceae</taxon>
        <taxon>Limosilactobacillus</taxon>
    </lineage>
</organism>
<dbReference type="EMBL" id="CP062965">
    <property type="protein sequence ID" value="QOL68798.1"/>
    <property type="molecule type" value="Genomic_DNA"/>
</dbReference>
<dbReference type="CDD" id="cd05563">
    <property type="entry name" value="PTS_IIB_ascorbate"/>
    <property type="match status" value="1"/>
</dbReference>
<dbReference type="InterPro" id="IPR013011">
    <property type="entry name" value="PTS_EIIB_2"/>
</dbReference>